<dbReference type="InterPro" id="IPR036249">
    <property type="entry name" value="Thioredoxin-like_sf"/>
</dbReference>
<organism evidence="12">
    <name type="scientific">Selaginella moellendorffii</name>
    <name type="common">Spikemoss</name>
    <dbReference type="NCBI Taxonomy" id="88036"/>
    <lineage>
        <taxon>Eukaryota</taxon>
        <taxon>Viridiplantae</taxon>
        <taxon>Streptophyta</taxon>
        <taxon>Embryophyta</taxon>
        <taxon>Tracheophyta</taxon>
        <taxon>Lycopodiopsida</taxon>
        <taxon>Selaginellales</taxon>
        <taxon>Selaginellaceae</taxon>
        <taxon>Selaginella</taxon>
    </lineage>
</organism>
<feature type="non-terminal residue" evidence="11">
    <location>
        <position position="156"/>
    </location>
</feature>
<evidence type="ECO:0000256" key="5">
    <source>
        <dbReference type="ARBA" id="ARBA00022862"/>
    </source>
</evidence>
<dbReference type="GO" id="GO:0008379">
    <property type="term" value="F:thioredoxin peroxidase activity"/>
    <property type="evidence" value="ECO:0000318"/>
    <property type="project" value="GO_Central"/>
</dbReference>
<evidence type="ECO:0000259" key="10">
    <source>
        <dbReference type="PROSITE" id="PS51352"/>
    </source>
</evidence>
<dbReference type="PROSITE" id="PS51352">
    <property type="entry name" value="THIOREDOXIN_2"/>
    <property type="match status" value="1"/>
</dbReference>
<keyword evidence="12" id="KW-1185">Reference proteome</keyword>
<keyword evidence="6 9" id="KW-0560">Oxidoreductase</keyword>
<dbReference type="PANTHER" id="PTHR10430">
    <property type="entry name" value="PEROXIREDOXIN"/>
    <property type="match status" value="1"/>
</dbReference>
<evidence type="ECO:0000256" key="2">
    <source>
        <dbReference type="ARBA" id="ARBA00010505"/>
    </source>
</evidence>
<proteinExistence type="inferred from homology"/>
<keyword evidence="7 9" id="KW-0676">Redox-active center</keyword>
<evidence type="ECO:0000313" key="11">
    <source>
        <dbReference type="EMBL" id="EFJ38536.1"/>
    </source>
</evidence>
<dbReference type="GO" id="GO:0005737">
    <property type="term" value="C:cytoplasm"/>
    <property type="evidence" value="ECO:0000318"/>
    <property type="project" value="GO_Central"/>
</dbReference>
<dbReference type="STRING" id="88036.D8QR01"/>
<dbReference type="Pfam" id="PF08534">
    <property type="entry name" value="Redoxin"/>
    <property type="match status" value="1"/>
</dbReference>
<dbReference type="FunCoup" id="D8QR01">
    <property type="interactions" value="1381"/>
</dbReference>
<dbReference type="Gramene" id="EFJ38536">
    <property type="protein sequence ID" value="EFJ38536"/>
    <property type="gene ID" value="SELMODRAFT_71806"/>
</dbReference>
<dbReference type="EMBL" id="GL377565">
    <property type="protein sequence ID" value="EFJ38536.1"/>
    <property type="molecule type" value="Genomic_DNA"/>
</dbReference>
<dbReference type="GO" id="GO:0045454">
    <property type="term" value="P:cell redox homeostasis"/>
    <property type="evidence" value="ECO:0000318"/>
    <property type="project" value="GO_Central"/>
</dbReference>
<protein>
    <recommendedName>
        <fullName evidence="3 9">Glutaredoxin-dependent peroxiredoxin</fullName>
        <ecNumber evidence="3 9">1.11.1.25</ecNumber>
    </recommendedName>
</protein>
<dbReference type="InterPro" id="IPR037944">
    <property type="entry name" value="PRX5-like"/>
</dbReference>
<comment type="function">
    <text evidence="9">Thiol-specific peroxidase that catalyzes the reduction of hydrogen peroxide and organic hydroperoxides to water and alcohols, respectively. Plays a role in cell protection against oxidative stress by detoxifying peroxides.</text>
</comment>
<dbReference type="OMA" id="YTMNGWA"/>
<evidence type="ECO:0000313" key="12">
    <source>
        <dbReference type="Proteomes" id="UP000001514"/>
    </source>
</evidence>
<dbReference type="GO" id="GO:0034599">
    <property type="term" value="P:cellular response to oxidative stress"/>
    <property type="evidence" value="ECO:0000318"/>
    <property type="project" value="GO_Central"/>
</dbReference>
<dbReference type="Gene3D" id="3.40.30.10">
    <property type="entry name" value="Glutaredoxin"/>
    <property type="match status" value="1"/>
</dbReference>
<dbReference type="InterPro" id="IPR013740">
    <property type="entry name" value="Redoxin"/>
</dbReference>
<dbReference type="CDD" id="cd03013">
    <property type="entry name" value="PRX5_like"/>
    <property type="match status" value="1"/>
</dbReference>
<feature type="active site" description="Cysteine sulfenic acid (-SOH) intermediate" evidence="8">
    <location>
        <position position="44"/>
    </location>
</feature>
<evidence type="ECO:0000256" key="8">
    <source>
        <dbReference type="PIRSR" id="PIRSR637944-1"/>
    </source>
</evidence>
<dbReference type="eggNOG" id="KOG0541">
    <property type="taxonomic scope" value="Eukaryota"/>
</dbReference>
<accession>D8QR01</accession>
<evidence type="ECO:0000256" key="3">
    <source>
        <dbReference type="ARBA" id="ARBA00013016"/>
    </source>
</evidence>
<evidence type="ECO:0000256" key="9">
    <source>
        <dbReference type="RuleBase" id="RU366011"/>
    </source>
</evidence>
<dbReference type="SUPFAM" id="SSF52833">
    <property type="entry name" value="Thioredoxin-like"/>
    <property type="match status" value="1"/>
</dbReference>
<evidence type="ECO:0000256" key="4">
    <source>
        <dbReference type="ARBA" id="ARBA00022559"/>
    </source>
</evidence>
<evidence type="ECO:0000256" key="6">
    <source>
        <dbReference type="ARBA" id="ARBA00023002"/>
    </source>
</evidence>
<dbReference type="Proteomes" id="UP000001514">
    <property type="component" value="Unassembled WGS sequence"/>
</dbReference>
<dbReference type="GO" id="GO:0005739">
    <property type="term" value="C:mitochondrion"/>
    <property type="evidence" value="ECO:0000318"/>
    <property type="project" value="GO_Central"/>
</dbReference>
<reference evidence="11 12" key="1">
    <citation type="journal article" date="2011" name="Science">
        <title>The Selaginella genome identifies genetic changes associated with the evolution of vascular plants.</title>
        <authorList>
            <person name="Banks J.A."/>
            <person name="Nishiyama T."/>
            <person name="Hasebe M."/>
            <person name="Bowman J.L."/>
            <person name="Gribskov M."/>
            <person name="dePamphilis C."/>
            <person name="Albert V.A."/>
            <person name="Aono N."/>
            <person name="Aoyama T."/>
            <person name="Ambrose B.A."/>
            <person name="Ashton N.W."/>
            <person name="Axtell M.J."/>
            <person name="Barker E."/>
            <person name="Barker M.S."/>
            <person name="Bennetzen J.L."/>
            <person name="Bonawitz N.D."/>
            <person name="Chapple C."/>
            <person name="Cheng C."/>
            <person name="Correa L.G."/>
            <person name="Dacre M."/>
            <person name="DeBarry J."/>
            <person name="Dreyer I."/>
            <person name="Elias M."/>
            <person name="Engstrom E.M."/>
            <person name="Estelle M."/>
            <person name="Feng L."/>
            <person name="Finet C."/>
            <person name="Floyd S.K."/>
            <person name="Frommer W.B."/>
            <person name="Fujita T."/>
            <person name="Gramzow L."/>
            <person name="Gutensohn M."/>
            <person name="Harholt J."/>
            <person name="Hattori M."/>
            <person name="Heyl A."/>
            <person name="Hirai T."/>
            <person name="Hiwatashi Y."/>
            <person name="Ishikawa M."/>
            <person name="Iwata M."/>
            <person name="Karol K.G."/>
            <person name="Koehler B."/>
            <person name="Kolukisaoglu U."/>
            <person name="Kubo M."/>
            <person name="Kurata T."/>
            <person name="Lalonde S."/>
            <person name="Li K."/>
            <person name="Li Y."/>
            <person name="Litt A."/>
            <person name="Lyons E."/>
            <person name="Manning G."/>
            <person name="Maruyama T."/>
            <person name="Michael T.P."/>
            <person name="Mikami K."/>
            <person name="Miyazaki S."/>
            <person name="Morinaga S."/>
            <person name="Murata T."/>
            <person name="Mueller-Roeber B."/>
            <person name="Nelson D.R."/>
            <person name="Obara M."/>
            <person name="Oguri Y."/>
            <person name="Olmstead R.G."/>
            <person name="Onodera N."/>
            <person name="Petersen B.L."/>
            <person name="Pils B."/>
            <person name="Prigge M."/>
            <person name="Rensing S.A."/>
            <person name="Riano-Pachon D.M."/>
            <person name="Roberts A.W."/>
            <person name="Sato Y."/>
            <person name="Scheller H.V."/>
            <person name="Schulz B."/>
            <person name="Schulz C."/>
            <person name="Shakirov E.V."/>
            <person name="Shibagaki N."/>
            <person name="Shinohara N."/>
            <person name="Shippen D.E."/>
            <person name="Soerensen I."/>
            <person name="Sotooka R."/>
            <person name="Sugimoto N."/>
            <person name="Sugita M."/>
            <person name="Sumikawa N."/>
            <person name="Tanurdzic M."/>
            <person name="Theissen G."/>
            <person name="Ulvskov P."/>
            <person name="Wakazuki S."/>
            <person name="Weng J.K."/>
            <person name="Willats W.W."/>
            <person name="Wipf D."/>
            <person name="Wolf P.G."/>
            <person name="Yang L."/>
            <person name="Zimmer A.D."/>
            <person name="Zhu Q."/>
            <person name="Mitros T."/>
            <person name="Hellsten U."/>
            <person name="Loque D."/>
            <person name="Otillar R."/>
            <person name="Salamov A."/>
            <person name="Schmutz J."/>
            <person name="Shapiro H."/>
            <person name="Lindquist E."/>
            <person name="Lucas S."/>
            <person name="Rokhsar D."/>
            <person name="Grigoriev I.V."/>
        </authorList>
    </citation>
    <scope>NUCLEOTIDE SEQUENCE [LARGE SCALE GENOMIC DNA]</scope>
</reference>
<gene>
    <name evidence="11" type="ORF">SELMODRAFT_71806</name>
</gene>
<sequence>LALQEARTWDQGLESQFATTPLSQIFKDKRVVIFGTPGAFTGVCTKGHVPSYTKNVEQLKSKGVDSVICVAVNDPYTINAWAEKMNAKGKIQFFADFDGSFHKSLGLECDLSKALLGLRSQRWSAFVDDGVVKVLKVEKVPSELKVSDGETMIKAI</sequence>
<feature type="domain" description="Thioredoxin" evidence="10">
    <location>
        <begin position="1"/>
        <end position="156"/>
    </location>
</feature>
<name>D8QR01_SELML</name>
<dbReference type="InterPro" id="IPR013766">
    <property type="entry name" value="Thioredoxin_domain"/>
</dbReference>
<dbReference type="FunFam" id="3.40.30.10:FF:000020">
    <property type="entry name" value="Peroxiredoxin"/>
    <property type="match status" value="1"/>
</dbReference>
<dbReference type="GO" id="GO:0042744">
    <property type="term" value="P:hydrogen peroxide catabolic process"/>
    <property type="evidence" value="ECO:0000318"/>
    <property type="project" value="GO_Central"/>
</dbReference>
<keyword evidence="4 9" id="KW-0575">Peroxidase</keyword>
<dbReference type="PANTHER" id="PTHR10430:SF34">
    <property type="entry name" value="PEROXIREDOXIN-2F, MITOCHONDRIAL"/>
    <property type="match status" value="1"/>
</dbReference>
<evidence type="ECO:0000256" key="1">
    <source>
        <dbReference type="ARBA" id="ARBA00001711"/>
    </source>
</evidence>
<dbReference type="HOGENOM" id="CLU_072440_1_2_1"/>
<dbReference type="OrthoDB" id="1882547at2759"/>
<feature type="non-terminal residue" evidence="11">
    <location>
        <position position="1"/>
    </location>
</feature>
<keyword evidence="5 9" id="KW-0049">Antioxidant</keyword>
<comment type="similarity">
    <text evidence="2 9">Belongs to the peroxiredoxin family. Prx5 subfamily.</text>
</comment>
<dbReference type="InParanoid" id="D8QR01"/>
<comment type="catalytic activity">
    <reaction evidence="1">
        <text>[glutaredoxin]-dithiol + a hydroperoxide = [glutaredoxin]-disulfide + an alcohol + H2O</text>
        <dbReference type="Rhea" id="RHEA:62624"/>
        <dbReference type="Rhea" id="RHEA-COMP:10729"/>
        <dbReference type="Rhea" id="RHEA-COMP:10730"/>
        <dbReference type="ChEBI" id="CHEBI:15377"/>
        <dbReference type="ChEBI" id="CHEBI:29950"/>
        <dbReference type="ChEBI" id="CHEBI:30879"/>
        <dbReference type="ChEBI" id="CHEBI:35924"/>
        <dbReference type="ChEBI" id="CHEBI:50058"/>
        <dbReference type="EC" id="1.11.1.25"/>
    </reaction>
</comment>
<dbReference type="AlphaFoldDB" id="D8QR01"/>
<evidence type="ECO:0000256" key="7">
    <source>
        <dbReference type="ARBA" id="ARBA00023284"/>
    </source>
</evidence>
<dbReference type="EC" id="1.11.1.25" evidence="3 9"/>
<dbReference type="KEGG" id="smo:SELMODRAFT_71806"/>